<proteinExistence type="predicted"/>
<comment type="caution">
    <text evidence="1">The sequence shown here is derived from an EMBL/GenBank/DDBJ whole genome shotgun (WGS) entry which is preliminary data.</text>
</comment>
<reference evidence="1 2" key="1">
    <citation type="journal article" date="2015" name="Genome Biol. Evol.">
        <title>Comparative Genomics of a Bacterivorous Green Alga Reveals Evolutionary Causalities and Consequences of Phago-Mixotrophic Mode of Nutrition.</title>
        <authorList>
            <person name="Burns J.A."/>
            <person name="Paasch A."/>
            <person name="Narechania A."/>
            <person name="Kim E."/>
        </authorList>
    </citation>
    <scope>NUCLEOTIDE SEQUENCE [LARGE SCALE GENOMIC DNA]</scope>
    <source>
        <strain evidence="1 2">PLY_AMNH</strain>
    </source>
</reference>
<dbReference type="Proteomes" id="UP001190700">
    <property type="component" value="Unassembled WGS sequence"/>
</dbReference>
<accession>A0AAE0FQH2</accession>
<protein>
    <submittedName>
        <fullName evidence="1">Uncharacterized protein</fullName>
    </submittedName>
</protein>
<dbReference type="AlphaFoldDB" id="A0AAE0FQH2"/>
<organism evidence="1 2">
    <name type="scientific">Cymbomonas tetramitiformis</name>
    <dbReference type="NCBI Taxonomy" id="36881"/>
    <lineage>
        <taxon>Eukaryota</taxon>
        <taxon>Viridiplantae</taxon>
        <taxon>Chlorophyta</taxon>
        <taxon>Pyramimonadophyceae</taxon>
        <taxon>Pyramimonadales</taxon>
        <taxon>Pyramimonadaceae</taxon>
        <taxon>Cymbomonas</taxon>
    </lineage>
</organism>
<dbReference type="EMBL" id="LGRX02014953">
    <property type="protein sequence ID" value="KAK3263907.1"/>
    <property type="molecule type" value="Genomic_DNA"/>
</dbReference>
<keyword evidence="2" id="KW-1185">Reference proteome</keyword>
<evidence type="ECO:0000313" key="2">
    <source>
        <dbReference type="Proteomes" id="UP001190700"/>
    </source>
</evidence>
<sequence>MFTVARLTQDPLVTPLLELLDLEGKCMGWWPLSLERVKKFFRFAGRFCLDEVNPSCAPLCIKRLYPGKAVSTEDTSARASAEVKAGSPSLPSVDAINGDISHDSKCAHHMAEVLKAQVSKLVDGVYLCPKEGLPDVFMDVGQSSNLEEAKEPEVIMIDDD</sequence>
<evidence type="ECO:0000313" key="1">
    <source>
        <dbReference type="EMBL" id="KAK3263907.1"/>
    </source>
</evidence>
<name>A0AAE0FQH2_9CHLO</name>
<gene>
    <name evidence="1" type="ORF">CYMTET_27320</name>
</gene>